<sequence>MIRPYTPADKEALLALLRLNIPTYFHPSEEQEFSDYLEQHLDHYYVVEEGGRLVGAGGVNFADDRRTVRISWDFFTLRRRAGGWAASCWPIDWPCSGSIRR</sequence>
<name>M7MYH9_9BACT</name>
<dbReference type="Proteomes" id="UP000011910">
    <property type="component" value="Unassembled WGS sequence"/>
</dbReference>
<protein>
    <recommendedName>
        <fullName evidence="3">N-acetyltransferase domain-containing protein</fullName>
    </recommendedName>
</protein>
<gene>
    <name evidence="1" type="ORF">ADICEAN_03365</name>
</gene>
<dbReference type="SUPFAM" id="SSF55729">
    <property type="entry name" value="Acyl-CoA N-acyltransferases (Nat)"/>
    <property type="match status" value="1"/>
</dbReference>
<dbReference type="Gene3D" id="3.40.630.30">
    <property type="match status" value="1"/>
</dbReference>
<dbReference type="InterPro" id="IPR016181">
    <property type="entry name" value="Acyl_CoA_acyltransferase"/>
</dbReference>
<comment type="caution">
    <text evidence="1">The sequence shown here is derived from an EMBL/GenBank/DDBJ whole genome shotgun (WGS) entry which is preliminary data.</text>
</comment>
<organism evidence="1 2">
    <name type="scientific">Cesiribacter andamanensis AMV16</name>
    <dbReference type="NCBI Taxonomy" id="1279009"/>
    <lineage>
        <taxon>Bacteria</taxon>
        <taxon>Pseudomonadati</taxon>
        <taxon>Bacteroidota</taxon>
        <taxon>Cytophagia</taxon>
        <taxon>Cytophagales</taxon>
        <taxon>Cesiribacteraceae</taxon>
        <taxon>Cesiribacter</taxon>
    </lineage>
</organism>
<evidence type="ECO:0000313" key="1">
    <source>
        <dbReference type="EMBL" id="EMR01508.1"/>
    </source>
</evidence>
<accession>M7MYH9</accession>
<proteinExistence type="predicted"/>
<dbReference type="EMBL" id="AODQ01000110">
    <property type="protein sequence ID" value="EMR01508.1"/>
    <property type="molecule type" value="Genomic_DNA"/>
</dbReference>
<reference evidence="1 2" key="1">
    <citation type="journal article" date="2013" name="Genome Announc.">
        <title>Draft Genome Sequence of Cesiribacter andamanensis Strain AMV16T, Isolated from a Soil Sample from a Mud Volcano in the Andaman Islands, India.</title>
        <authorList>
            <person name="Shivaji S."/>
            <person name="Ara S."/>
            <person name="Begum Z."/>
            <person name="Srinivas T.N."/>
            <person name="Singh A."/>
            <person name="Kumar Pinnaka A."/>
        </authorList>
    </citation>
    <scope>NUCLEOTIDE SEQUENCE [LARGE SCALE GENOMIC DNA]</scope>
    <source>
        <strain evidence="1 2">AMV16</strain>
    </source>
</reference>
<keyword evidence="2" id="KW-1185">Reference proteome</keyword>
<dbReference type="STRING" id="1279009.ADICEAN_03365"/>
<evidence type="ECO:0008006" key="3">
    <source>
        <dbReference type="Google" id="ProtNLM"/>
    </source>
</evidence>
<dbReference type="RefSeq" id="WP_009196748.1">
    <property type="nucleotide sequence ID" value="NZ_AODQ01000110.1"/>
</dbReference>
<dbReference type="AlphaFoldDB" id="M7MYH9"/>
<dbReference type="eggNOG" id="COG0456">
    <property type="taxonomic scope" value="Bacteria"/>
</dbReference>
<evidence type="ECO:0000313" key="2">
    <source>
        <dbReference type="Proteomes" id="UP000011910"/>
    </source>
</evidence>